<dbReference type="GO" id="GO:0046872">
    <property type="term" value="F:metal ion binding"/>
    <property type="evidence" value="ECO:0007669"/>
    <property type="project" value="UniProtKB-KW"/>
</dbReference>
<dbReference type="GO" id="GO:0004309">
    <property type="term" value="F:exopolyphosphatase activity"/>
    <property type="evidence" value="ECO:0007669"/>
    <property type="project" value="TreeGrafter"/>
</dbReference>
<dbReference type="GO" id="GO:0008254">
    <property type="term" value="F:3'-nucleotidase activity"/>
    <property type="evidence" value="ECO:0007669"/>
    <property type="project" value="TreeGrafter"/>
</dbReference>
<evidence type="ECO:0000256" key="3">
    <source>
        <dbReference type="ARBA" id="ARBA00012643"/>
    </source>
</evidence>
<dbReference type="RefSeq" id="WP_183295011.1">
    <property type="nucleotide sequence ID" value="NZ_JACHVX010000001.1"/>
</dbReference>
<keyword evidence="4" id="KW-0963">Cytoplasm</keyword>
<evidence type="ECO:0000313" key="9">
    <source>
        <dbReference type="EMBL" id="MBB2922119.1"/>
    </source>
</evidence>
<dbReference type="EMBL" id="JACHVX010000001">
    <property type="protein sequence ID" value="MBB2922119.1"/>
    <property type="molecule type" value="Genomic_DNA"/>
</dbReference>
<evidence type="ECO:0000313" key="10">
    <source>
        <dbReference type="Proteomes" id="UP000518206"/>
    </source>
</evidence>
<dbReference type="Proteomes" id="UP000518206">
    <property type="component" value="Unassembled WGS sequence"/>
</dbReference>
<feature type="domain" description="Survival protein SurE-like phosphatase/nucleotidase" evidence="8">
    <location>
        <begin position="4"/>
        <end position="187"/>
    </location>
</feature>
<dbReference type="InterPro" id="IPR002828">
    <property type="entry name" value="SurE-like_Pase/nucleotidase"/>
</dbReference>
<dbReference type="EC" id="3.1.3.5" evidence="3"/>
<evidence type="ECO:0000256" key="7">
    <source>
        <dbReference type="ARBA" id="ARBA00022801"/>
    </source>
</evidence>
<dbReference type="InterPro" id="IPR030048">
    <property type="entry name" value="SurE"/>
</dbReference>
<reference evidence="9 10" key="2">
    <citation type="submission" date="2020-08" db="EMBL/GenBank/DDBJ databases">
        <authorList>
            <person name="Partida-Martinez L."/>
            <person name="Huntemann M."/>
            <person name="Clum A."/>
            <person name="Wang J."/>
            <person name="Palaniappan K."/>
            <person name="Ritter S."/>
            <person name="Chen I.-M."/>
            <person name="Stamatis D."/>
            <person name="Reddy T."/>
            <person name="O'Malley R."/>
            <person name="Daum C."/>
            <person name="Shapiro N."/>
            <person name="Ivanova N."/>
            <person name="Kyrpides N."/>
            <person name="Woyke T."/>
        </authorList>
    </citation>
    <scope>NUCLEOTIDE SEQUENCE [LARGE SCALE GENOMIC DNA]</scope>
    <source>
        <strain evidence="9 10">RAS26</strain>
    </source>
</reference>
<comment type="catalytic activity">
    <reaction evidence="1">
        <text>a ribonucleoside 5'-phosphate + H2O = a ribonucleoside + phosphate</text>
        <dbReference type="Rhea" id="RHEA:12484"/>
        <dbReference type="ChEBI" id="CHEBI:15377"/>
        <dbReference type="ChEBI" id="CHEBI:18254"/>
        <dbReference type="ChEBI" id="CHEBI:43474"/>
        <dbReference type="ChEBI" id="CHEBI:58043"/>
        <dbReference type="EC" id="3.1.3.5"/>
    </reaction>
</comment>
<dbReference type="AlphaFoldDB" id="A0A7W4YAJ2"/>
<accession>A0A7W4YAJ2</accession>
<name>A0A7W4YAJ2_9CELL</name>
<evidence type="ECO:0000259" key="8">
    <source>
        <dbReference type="Pfam" id="PF01975"/>
    </source>
</evidence>
<comment type="caution">
    <text evidence="9">The sequence shown here is derived from an EMBL/GenBank/DDBJ whole genome shotgun (WGS) entry which is preliminary data.</text>
</comment>
<protein>
    <recommendedName>
        <fullName evidence="3">5'-nucleotidase</fullName>
        <ecNumber evidence="3">3.1.3.5</ecNumber>
    </recommendedName>
</protein>
<dbReference type="GO" id="GO:0000166">
    <property type="term" value="F:nucleotide binding"/>
    <property type="evidence" value="ECO:0007669"/>
    <property type="project" value="UniProtKB-KW"/>
</dbReference>
<dbReference type="SUPFAM" id="SSF64167">
    <property type="entry name" value="SurE-like"/>
    <property type="match status" value="1"/>
</dbReference>
<reference evidence="9 10" key="1">
    <citation type="submission" date="2020-08" db="EMBL/GenBank/DDBJ databases">
        <title>The Agave Microbiome: Exploring the role of microbial communities in plant adaptations to desert environments.</title>
        <authorList>
            <person name="Partida-Martinez L.P."/>
        </authorList>
    </citation>
    <scope>NUCLEOTIDE SEQUENCE [LARGE SCALE GENOMIC DNA]</scope>
    <source>
        <strain evidence="9 10">RAS26</strain>
    </source>
</reference>
<keyword evidence="5" id="KW-0479">Metal-binding</keyword>
<sequence length="260" mass="25934">MRALVTNDDGISSPGLAVLVAVAQDAGYDVTVAAPAAEASGSGTSLVGVEHGGRLRVERRTAPGVDGDVPSFAVHATPALIAFLAAYEGFGPRPDVVLSGVNRGANTGHAVLHSGTVGAALSAMTLGIHGLAVSLDSPDPRHWATAGVVAAHGLRWLVGRDAGDGVLNVNVPDRPADALRGVRAATLAPFGAVQASVRADDAGGLVVRYRATDDEAEAGSDAGLLADGWATLTLLRAPCADPAAELPEVLDGPLAAADAS</sequence>
<evidence type="ECO:0000256" key="5">
    <source>
        <dbReference type="ARBA" id="ARBA00022723"/>
    </source>
</evidence>
<keyword evidence="6" id="KW-0547">Nucleotide-binding</keyword>
<dbReference type="Pfam" id="PF01975">
    <property type="entry name" value="SurE"/>
    <property type="match status" value="1"/>
</dbReference>
<proteinExistence type="inferred from homology"/>
<organism evidence="9 10">
    <name type="scientific">Cellulomonas cellasea</name>
    <dbReference type="NCBI Taxonomy" id="43670"/>
    <lineage>
        <taxon>Bacteria</taxon>
        <taxon>Bacillati</taxon>
        <taxon>Actinomycetota</taxon>
        <taxon>Actinomycetes</taxon>
        <taxon>Micrococcales</taxon>
        <taxon>Cellulomonadaceae</taxon>
        <taxon>Cellulomonas</taxon>
    </lineage>
</organism>
<evidence type="ECO:0000256" key="2">
    <source>
        <dbReference type="ARBA" id="ARBA00011062"/>
    </source>
</evidence>
<comment type="similarity">
    <text evidence="2">Belongs to the SurE nucleotidase family.</text>
</comment>
<evidence type="ECO:0000256" key="1">
    <source>
        <dbReference type="ARBA" id="ARBA00000815"/>
    </source>
</evidence>
<keyword evidence="7 9" id="KW-0378">Hydrolase</keyword>
<dbReference type="PANTHER" id="PTHR30457">
    <property type="entry name" value="5'-NUCLEOTIDASE SURE"/>
    <property type="match status" value="1"/>
</dbReference>
<dbReference type="PANTHER" id="PTHR30457:SF12">
    <property type="entry name" value="5'_3'-NUCLEOTIDASE SURE"/>
    <property type="match status" value="1"/>
</dbReference>
<dbReference type="Gene3D" id="3.40.1210.10">
    <property type="entry name" value="Survival protein SurE-like phosphatase/nucleotidase"/>
    <property type="match status" value="1"/>
</dbReference>
<dbReference type="GO" id="GO:0008253">
    <property type="term" value="F:5'-nucleotidase activity"/>
    <property type="evidence" value="ECO:0007669"/>
    <property type="project" value="UniProtKB-EC"/>
</dbReference>
<evidence type="ECO:0000256" key="4">
    <source>
        <dbReference type="ARBA" id="ARBA00022490"/>
    </source>
</evidence>
<evidence type="ECO:0000256" key="6">
    <source>
        <dbReference type="ARBA" id="ARBA00022741"/>
    </source>
</evidence>
<gene>
    <name evidence="9" type="ORF">FHR80_001013</name>
</gene>
<dbReference type="InterPro" id="IPR036523">
    <property type="entry name" value="SurE-like_sf"/>
</dbReference>